<accession>A0ACC3CF00</accession>
<protein>
    <submittedName>
        <fullName evidence="1">Uncharacterized protein</fullName>
    </submittedName>
</protein>
<name>A0ACC3CF00_PYRYE</name>
<comment type="caution">
    <text evidence="1">The sequence shown here is derived from an EMBL/GenBank/DDBJ whole genome shotgun (WGS) entry which is preliminary data.</text>
</comment>
<sequence length="132" mass="14386">MCSTERLRPLQCPAMRRAACCPKVTAPTARRPARSPRPPPPPPARPTPPFPLVPIACGLLSVMYARHAVKGGERYSEATHVSDAEMPPHNRKVPSPMAAAPNRESAPHRHPWQQQQQTSFAAAATNPTPTVY</sequence>
<gene>
    <name evidence="1" type="ORF">I4F81_011328</name>
</gene>
<proteinExistence type="predicted"/>
<organism evidence="1 2">
    <name type="scientific">Pyropia yezoensis</name>
    <name type="common">Susabi-nori</name>
    <name type="synonym">Porphyra yezoensis</name>
    <dbReference type="NCBI Taxonomy" id="2788"/>
    <lineage>
        <taxon>Eukaryota</taxon>
        <taxon>Rhodophyta</taxon>
        <taxon>Bangiophyceae</taxon>
        <taxon>Bangiales</taxon>
        <taxon>Bangiaceae</taxon>
        <taxon>Pyropia</taxon>
    </lineage>
</organism>
<evidence type="ECO:0000313" key="2">
    <source>
        <dbReference type="Proteomes" id="UP000798662"/>
    </source>
</evidence>
<dbReference type="EMBL" id="CM020620">
    <property type="protein sequence ID" value="KAK1868846.1"/>
    <property type="molecule type" value="Genomic_DNA"/>
</dbReference>
<evidence type="ECO:0000313" key="1">
    <source>
        <dbReference type="EMBL" id="KAK1868846.1"/>
    </source>
</evidence>
<dbReference type="Proteomes" id="UP000798662">
    <property type="component" value="Chromosome 3"/>
</dbReference>
<keyword evidence="2" id="KW-1185">Reference proteome</keyword>
<reference evidence="1" key="1">
    <citation type="submission" date="2019-11" db="EMBL/GenBank/DDBJ databases">
        <title>Nori genome reveals adaptations in red seaweeds to the harsh intertidal environment.</title>
        <authorList>
            <person name="Wang D."/>
            <person name="Mao Y."/>
        </authorList>
    </citation>
    <scope>NUCLEOTIDE SEQUENCE</scope>
    <source>
        <tissue evidence="1">Gametophyte</tissue>
    </source>
</reference>